<dbReference type="AlphaFoldDB" id="A0A9Q8QJ39"/>
<organism evidence="2 3">
    <name type="scientific">Purpureocillium takamizusanense</name>
    <dbReference type="NCBI Taxonomy" id="2060973"/>
    <lineage>
        <taxon>Eukaryota</taxon>
        <taxon>Fungi</taxon>
        <taxon>Dikarya</taxon>
        <taxon>Ascomycota</taxon>
        <taxon>Pezizomycotina</taxon>
        <taxon>Sordariomycetes</taxon>
        <taxon>Hypocreomycetidae</taxon>
        <taxon>Hypocreales</taxon>
        <taxon>Ophiocordycipitaceae</taxon>
        <taxon>Purpureocillium</taxon>
    </lineage>
</organism>
<reference evidence="2" key="1">
    <citation type="submission" date="2021-11" db="EMBL/GenBank/DDBJ databases">
        <title>Purpureocillium_takamizusanense_genome.</title>
        <authorList>
            <person name="Nguyen N.-H."/>
        </authorList>
    </citation>
    <scope>NUCLEOTIDE SEQUENCE</scope>
    <source>
        <strain evidence="2">PT3</strain>
    </source>
</reference>
<evidence type="ECO:0000313" key="2">
    <source>
        <dbReference type="EMBL" id="UNI20580.1"/>
    </source>
</evidence>
<evidence type="ECO:0000256" key="1">
    <source>
        <dbReference type="SAM" id="MobiDB-lite"/>
    </source>
</evidence>
<dbReference type="EMBL" id="CP086359">
    <property type="protein sequence ID" value="UNI20580.1"/>
    <property type="molecule type" value="Genomic_DNA"/>
</dbReference>
<proteinExistence type="predicted"/>
<dbReference type="GeneID" id="72068602"/>
<dbReference type="RefSeq" id="XP_047844061.1">
    <property type="nucleotide sequence ID" value="XM_047988069.1"/>
</dbReference>
<evidence type="ECO:0000313" key="3">
    <source>
        <dbReference type="Proteomes" id="UP000829364"/>
    </source>
</evidence>
<keyword evidence="3" id="KW-1185">Reference proteome</keyword>
<feature type="compositionally biased region" description="Polar residues" evidence="1">
    <location>
        <begin position="1"/>
        <end position="11"/>
    </location>
</feature>
<protein>
    <submittedName>
        <fullName evidence="2">Uncharacterized protein</fullName>
    </submittedName>
</protein>
<accession>A0A9Q8QJ39</accession>
<feature type="region of interest" description="Disordered" evidence="1">
    <location>
        <begin position="1"/>
        <end position="23"/>
    </location>
</feature>
<gene>
    <name evidence="2" type="ORF">JDV02_006653</name>
</gene>
<name>A0A9Q8QJ39_9HYPO</name>
<sequence length="142" mass="15840">MVVYAGSSTMSDPVPEGQGDGGQAPDCPVRACRLCLPQRFQYEWDVAEAKMELASQTVDRYNACWSAPTGGPDHLDPDDKDKRLREIGALLVAQLRDAMEAARRCWATREMLLDMERAWRENDDDDDIDVGHDVLLLGDDGQ</sequence>
<dbReference type="Proteomes" id="UP000829364">
    <property type="component" value="Chromosome 6"/>
</dbReference>